<protein>
    <submittedName>
        <fullName evidence="2">Transglutaminase family protein</fullName>
    </submittedName>
</protein>
<reference evidence="3 5" key="2">
    <citation type="submission" date="2023-10" db="EMBL/GenBank/DDBJ databases">
        <title>To unveil natural product biosynthetic capacity in Pseudoalteromonas.</title>
        <authorList>
            <person name="Wang J."/>
        </authorList>
    </citation>
    <scope>NUCLEOTIDE SEQUENCE [LARGE SCALE GENOMIC DNA]</scope>
    <source>
        <strain evidence="3 5">DSM 15914</strain>
    </source>
</reference>
<name>A0A8I2KN29_9GAMM</name>
<gene>
    <name evidence="2" type="ORF">F9Y85_19070</name>
    <name evidence="3" type="ORF">R5H13_02940</name>
</gene>
<feature type="domain" description="Transglutaminase-like" evidence="1">
    <location>
        <begin position="62"/>
        <end position="136"/>
    </location>
</feature>
<reference evidence="2" key="1">
    <citation type="submission" date="2019-10" db="EMBL/GenBank/DDBJ databases">
        <authorList>
            <person name="Paulsen S."/>
        </authorList>
    </citation>
    <scope>NUCLEOTIDE SEQUENCE</scope>
    <source>
        <strain evidence="2">LMG 19692</strain>
    </source>
</reference>
<evidence type="ECO:0000313" key="3">
    <source>
        <dbReference type="EMBL" id="WOX29246.1"/>
    </source>
</evidence>
<organism evidence="2 4">
    <name type="scientific">Pseudoalteromonas maricaloris</name>
    <dbReference type="NCBI Taxonomy" id="184924"/>
    <lineage>
        <taxon>Bacteria</taxon>
        <taxon>Pseudomonadati</taxon>
        <taxon>Pseudomonadota</taxon>
        <taxon>Gammaproteobacteria</taxon>
        <taxon>Alteromonadales</taxon>
        <taxon>Pseudoalteromonadaceae</taxon>
        <taxon>Pseudoalteromonas</taxon>
    </lineage>
</organism>
<evidence type="ECO:0000313" key="4">
    <source>
        <dbReference type="Proteomes" id="UP000646877"/>
    </source>
</evidence>
<dbReference type="SUPFAM" id="SSF54001">
    <property type="entry name" value="Cysteine proteinases"/>
    <property type="match status" value="1"/>
</dbReference>
<dbReference type="GeneID" id="98334591"/>
<dbReference type="SMART" id="SM00460">
    <property type="entry name" value="TGc"/>
    <property type="match status" value="1"/>
</dbReference>
<dbReference type="EMBL" id="CP137578">
    <property type="protein sequence ID" value="WOX29246.1"/>
    <property type="molecule type" value="Genomic_DNA"/>
</dbReference>
<dbReference type="RefSeq" id="WP_130126866.1">
    <property type="nucleotide sequence ID" value="NZ_CBCSDF010000019.1"/>
</dbReference>
<dbReference type="Gene3D" id="3.10.620.30">
    <property type="match status" value="1"/>
</dbReference>
<dbReference type="PANTHER" id="PTHR33490:SF3">
    <property type="entry name" value="CONSERVED INTEGRAL MEMBRANE PROTEIN"/>
    <property type="match status" value="1"/>
</dbReference>
<evidence type="ECO:0000313" key="2">
    <source>
        <dbReference type="EMBL" id="NLR23374.1"/>
    </source>
</evidence>
<dbReference type="Proteomes" id="UP000646877">
    <property type="component" value="Unassembled WGS sequence"/>
</dbReference>
<accession>A0A8I2KN29</accession>
<proteinExistence type="predicted"/>
<dbReference type="InterPro" id="IPR002931">
    <property type="entry name" value="Transglutaminase-like"/>
</dbReference>
<dbReference type="Pfam" id="PF01841">
    <property type="entry name" value="Transglut_core"/>
    <property type="match status" value="1"/>
</dbReference>
<dbReference type="EMBL" id="WEIA01000015">
    <property type="protein sequence ID" value="NLR23374.1"/>
    <property type="molecule type" value="Genomic_DNA"/>
</dbReference>
<dbReference type="Proteomes" id="UP001304419">
    <property type="component" value="Chromosome 1"/>
</dbReference>
<dbReference type="AlphaFoldDB" id="A0A8I2KN29"/>
<evidence type="ECO:0000313" key="5">
    <source>
        <dbReference type="Proteomes" id="UP001304419"/>
    </source>
</evidence>
<dbReference type="InterPro" id="IPR038765">
    <property type="entry name" value="Papain-like_cys_pep_sf"/>
</dbReference>
<sequence>MKQFLVTTPLVDYQHSEIQSLIAAKGWRQLDEITAAEQIYNFVKDDIEFGYSETDTLTASQVLKQGYGQCNTKGTLLVALLRACDIPTRVHGFEIANDLKQGLIPTLLTWFSPKSIIHSWVEVYLEERWIELEGYIIDDGYLKQVQQQFSMAKNFTGFGISTSCLQQPDNRFSLNGAYIQKQSITSDLGLYTSPDALYQQHKNLTGIKQWLYAHCFRHWINQRVKRVRAGHFN</sequence>
<dbReference type="PANTHER" id="PTHR33490">
    <property type="entry name" value="BLR5614 PROTEIN-RELATED"/>
    <property type="match status" value="1"/>
</dbReference>
<evidence type="ECO:0000259" key="1">
    <source>
        <dbReference type="SMART" id="SM00460"/>
    </source>
</evidence>
<keyword evidence="5" id="KW-1185">Reference proteome</keyword>